<keyword evidence="2" id="KW-1185">Reference proteome</keyword>
<reference evidence="1 2" key="1">
    <citation type="journal article" date="2013" name="Genome Announc.">
        <title>Draft Genome Sequence of an Alphaproteobacterium, Caenispirillum salinarum AK4(T), Isolated from a Solar Saltern.</title>
        <authorList>
            <person name="Khatri I."/>
            <person name="Singh A."/>
            <person name="Korpole S."/>
            <person name="Pinnaka A.K."/>
            <person name="Subramanian S."/>
        </authorList>
    </citation>
    <scope>NUCLEOTIDE SEQUENCE [LARGE SCALE GENOMIC DNA]</scope>
    <source>
        <strain evidence="1 2">AK4</strain>
    </source>
</reference>
<gene>
    <name evidence="1" type="ORF">C882_2572</name>
</gene>
<evidence type="ECO:0000313" key="1">
    <source>
        <dbReference type="EMBL" id="EKV32493.1"/>
    </source>
</evidence>
<dbReference type="AlphaFoldDB" id="K9HQD0"/>
<organism evidence="1 2">
    <name type="scientific">Caenispirillum salinarum AK4</name>
    <dbReference type="NCBI Taxonomy" id="1238182"/>
    <lineage>
        <taxon>Bacteria</taxon>
        <taxon>Pseudomonadati</taxon>
        <taxon>Pseudomonadota</taxon>
        <taxon>Alphaproteobacteria</taxon>
        <taxon>Rhodospirillales</taxon>
        <taxon>Novispirillaceae</taxon>
        <taxon>Caenispirillum</taxon>
    </lineage>
</organism>
<dbReference type="RefSeq" id="WP_009538981.1">
    <property type="nucleotide sequence ID" value="NZ_ANHY01000003.1"/>
</dbReference>
<accession>K9HQD0</accession>
<dbReference type="STRING" id="1238182.C882_2572"/>
<dbReference type="OrthoDB" id="7359191at2"/>
<name>K9HQD0_9PROT</name>
<dbReference type="Proteomes" id="UP000009881">
    <property type="component" value="Unassembled WGS sequence"/>
</dbReference>
<sequence>MTNGSVLKTLKVRRDGFRDSFNRGDALQNWAERFAANEEPTLDELMGDPIMDALLARDGLQRDMVHQHIAAVRERLA</sequence>
<comment type="caution">
    <text evidence="1">The sequence shown here is derived from an EMBL/GenBank/DDBJ whole genome shotgun (WGS) entry which is preliminary data.</text>
</comment>
<dbReference type="EMBL" id="ANHY01000003">
    <property type="protein sequence ID" value="EKV32493.1"/>
    <property type="molecule type" value="Genomic_DNA"/>
</dbReference>
<protein>
    <submittedName>
        <fullName evidence="1">Uncharacterized protein</fullName>
    </submittedName>
</protein>
<evidence type="ECO:0000313" key="2">
    <source>
        <dbReference type="Proteomes" id="UP000009881"/>
    </source>
</evidence>
<proteinExistence type="predicted"/>